<reference evidence="1" key="1">
    <citation type="journal article" date="2020" name="Ecol. Evol.">
        <title>Genome structure and content of the rice root-knot nematode (Meloidogyne graminicola).</title>
        <authorList>
            <person name="Phan N.T."/>
            <person name="Danchin E.G.J."/>
            <person name="Klopp C."/>
            <person name="Perfus-Barbeoch L."/>
            <person name="Kozlowski D.K."/>
            <person name="Koutsovoulos G.D."/>
            <person name="Lopez-Roques C."/>
            <person name="Bouchez O."/>
            <person name="Zahm M."/>
            <person name="Besnard G."/>
            <person name="Bellafiore S."/>
        </authorList>
    </citation>
    <scope>NUCLEOTIDE SEQUENCE</scope>
    <source>
        <strain evidence="1">VN-18</strain>
    </source>
</reference>
<evidence type="ECO:0000313" key="1">
    <source>
        <dbReference type="EMBL" id="KAF7632454.1"/>
    </source>
</evidence>
<gene>
    <name evidence="1" type="ORF">Mgra_00008150</name>
</gene>
<sequence>MESSLNKTINFSKQIILSFNLPNKQQYETLIPFFKAGFKAGCHHFNIKYNCIINNKKQNLKEFIQFINELINNSIKEKKKILHRWLIQHEMFIIKNFGTFNYLNISRQIGISDLKINEKI</sequence>
<keyword evidence="2" id="KW-1185">Reference proteome</keyword>
<organism evidence="1 2">
    <name type="scientific">Meloidogyne graminicola</name>
    <dbReference type="NCBI Taxonomy" id="189291"/>
    <lineage>
        <taxon>Eukaryota</taxon>
        <taxon>Metazoa</taxon>
        <taxon>Ecdysozoa</taxon>
        <taxon>Nematoda</taxon>
        <taxon>Chromadorea</taxon>
        <taxon>Rhabditida</taxon>
        <taxon>Tylenchina</taxon>
        <taxon>Tylenchomorpha</taxon>
        <taxon>Tylenchoidea</taxon>
        <taxon>Meloidogynidae</taxon>
        <taxon>Meloidogyninae</taxon>
        <taxon>Meloidogyne</taxon>
    </lineage>
</organism>
<protein>
    <submittedName>
        <fullName evidence="1">Uncharacterized protein</fullName>
    </submittedName>
</protein>
<dbReference type="AlphaFoldDB" id="A0A8S9ZGK2"/>
<evidence type="ECO:0000313" key="2">
    <source>
        <dbReference type="Proteomes" id="UP000605970"/>
    </source>
</evidence>
<accession>A0A8S9ZGK2</accession>
<comment type="caution">
    <text evidence="1">The sequence shown here is derived from an EMBL/GenBank/DDBJ whole genome shotgun (WGS) entry which is preliminary data.</text>
</comment>
<dbReference type="Proteomes" id="UP000605970">
    <property type="component" value="Unassembled WGS sequence"/>
</dbReference>
<proteinExistence type="predicted"/>
<dbReference type="EMBL" id="JABEBT010000102">
    <property type="protein sequence ID" value="KAF7632454.1"/>
    <property type="molecule type" value="Genomic_DNA"/>
</dbReference>
<name>A0A8S9ZGK2_9BILA</name>